<evidence type="ECO:0000313" key="2">
    <source>
        <dbReference type="Proteomes" id="UP001500021"/>
    </source>
</evidence>
<reference evidence="2" key="1">
    <citation type="journal article" date="2019" name="Int. J. Syst. Evol. Microbiol.">
        <title>The Global Catalogue of Microorganisms (GCM) 10K type strain sequencing project: providing services to taxonomists for standard genome sequencing and annotation.</title>
        <authorList>
            <consortium name="The Broad Institute Genomics Platform"/>
            <consortium name="The Broad Institute Genome Sequencing Center for Infectious Disease"/>
            <person name="Wu L."/>
            <person name="Ma J."/>
        </authorList>
    </citation>
    <scope>NUCLEOTIDE SEQUENCE [LARGE SCALE GENOMIC DNA]</scope>
    <source>
        <strain evidence="2">JCM 15608</strain>
    </source>
</reference>
<dbReference type="Pfam" id="PF12686">
    <property type="entry name" value="DUF3800"/>
    <property type="match status" value="1"/>
</dbReference>
<name>A0ABP3WHI7_9GAMM</name>
<evidence type="ECO:0000313" key="1">
    <source>
        <dbReference type="EMBL" id="GAA0819395.1"/>
    </source>
</evidence>
<comment type="caution">
    <text evidence="1">The sequence shown here is derived from an EMBL/GenBank/DDBJ whole genome shotgun (WGS) entry which is preliminary data.</text>
</comment>
<keyword evidence="2" id="KW-1185">Reference proteome</keyword>
<organism evidence="1 2">
    <name type="scientific">Colwellia asteriadis</name>
    <dbReference type="NCBI Taxonomy" id="517723"/>
    <lineage>
        <taxon>Bacteria</taxon>
        <taxon>Pseudomonadati</taxon>
        <taxon>Pseudomonadota</taxon>
        <taxon>Gammaproteobacteria</taxon>
        <taxon>Alteromonadales</taxon>
        <taxon>Colwelliaceae</taxon>
        <taxon>Colwellia</taxon>
    </lineage>
</organism>
<proteinExistence type="predicted"/>
<dbReference type="Proteomes" id="UP001500021">
    <property type="component" value="Unassembled WGS sequence"/>
</dbReference>
<accession>A0ABP3WHI7</accession>
<gene>
    <name evidence="1" type="ORF">GCM10009111_23340</name>
</gene>
<dbReference type="RefSeq" id="WP_343817640.1">
    <property type="nucleotide sequence ID" value="NZ_BAAAFA010000008.1"/>
</dbReference>
<dbReference type="EMBL" id="BAAAFA010000008">
    <property type="protein sequence ID" value="GAA0819395.1"/>
    <property type="molecule type" value="Genomic_DNA"/>
</dbReference>
<sequence length="373" mass="44325">MKIDVNELRKPFIEQHRLNNVDDVYTFFYDESNNFRKLYLTEEGFNIEKCDNFVLSGIALKAQVTDINYDELFDNLKLQKNVKEIKTKHLGKGDFLDFLNERKVKIFLSWLNSEDIYIHYFNLNAVYWSVVDIVDSIIDKNPHPFYFMHHMSIKSDLYKLVKSDEEAFFNMLRGFNYPNIKSDELNSFTSLLSDFITTKSVCIDDFRRNILLSLCKNLKELDELFFIMNETDNILINNFLPFYVRTLYIFKNSEHIFDDEDSIEKIMHHFPMQDGSKELSNYKFSNSKTFKGIQVSDLVSGLLGKYFTFIKDMEISDMHTVKGELNERQQENLELMRLIISKSDKQSRGFFNSVMSEDEYMKNDYFLHNVSRI</sequence>
<dbReference type="InterPro" id="IPR024524">
    <property type="entry name" value="DUF3800"/>
</dbReference>
<protein>
    <submittedName>
        <fullName evidence="1">DUF3800 domain-containing protein</fullName>
    </submittedName>
</protein>